<protein>
    <submittedName>
        <fullName evidence="2">Pilus assembly protein TadE</fullName>
    </submittedName>
</protein>
<accession>A0A366LWG6</accession>
<dbReference type="Pfam" id="PF07811">
    <property type="entry name" value="TadE"/>
    <property type="match status" value="1"/>
</dbReference>
<sequence length="135" mass="13944">MMGDDRGSVTAEVLLLTTLLIVLALFAVAAGRLVTARLEVNNASHQAARAASIARTPAAAESAARKATEMALGAERVTCADRRVSIGLASFRPGGTVTVSVTCTVKLSDVALVRLPGSSALTASFSAPIDYWRSN</sequence>
<name>A0A366LWG6_9ACTN</name>
<evidence type="ECO:0000313" key="3">
    <source>
        <dbReference type="Proteomes" id="UP000253303"/>
    </source>
</evidence>
<proteinExistence type="predicted"/>
<reference evidence="2 3" key="1">
    <citation type="submission" date="2018-06" db="EMBL/GenBank/DDBJ databases">
        <title>Sphaerisporangium craniellae sp. nov., isolated from a marine sponge in the South China Sea.</title>
        <authorList>
            <person name="Li L."/>
        </authorList>
    </citation>
    <scope>NUCLEOTIDE SEQUENCE [LARGE SCALE GENOMIC DNA]</scope>
    <source>
        <strain evidence="2 3">LHW63015</strain>
    </source>
</reference>
<dbReference type="AlphaFoldDB" id="A0A366LWG6"/>
<dbReference type="InterPro" id="IPR012495">
    <property type="entry name" value="TadE-like_dom"/>
</dbReference>
<evidence type="ECO:0000259" key="1">
    <source>
        <dbReference type="Pfam" id="PF07811"/>
    </source>
</evidence>
<organism evidence="2 3">
    <name type="scientific">Spongiactinospora rosea</name>
    <dbReference type="NCBI Taxonomy" id="2248750"/>
    <lineage>
        <taxon>Bacteria</taxon>
        <taxon>Bacillati</taxon>
        <taxon>Actinomycetota</taxon>
        <taxon>Actinomycetes</taxon>
        <taxon>Streptosporangiales</taxon>
        <taxon>Streptosporangiaceae</taxon>
        <taxon>Spongiactinospora</taxon>
    </lineage>
</organism>
<feature type="domain" description="TadE-like" evidence="1">
    <location>
        <begin position="7"/>
        <end position="49"/>
    </location>
</feature>
<dbReference type="Proteomes" id="UP000253303">
    <property type="component" value="Unassembled WGS sequence"/>
</dbReference>
<dbReference type="EMBL" id="QMEY01000009">
    <property type="protein sequence ID" value="RBQ18097.1"/>
    <property type="molecule type" value="Genomic_DNA"/>
</dbReference>
<comment type="caution">
    <text evidence="2">The sequence shown here is derived from an EMBL/GenBank/DDBJ whole genome shotgun (WGS) entry which is preliminary data.</text>
</comment>
<gene>
    <name evidence="2" type="ORF">DP939_22320</name>
</gene>
<evidence type="ECO:0000313" key="2">
    <source>
        <dbReference type="EMBL" id="RBQ18097.1"/>
    </source>
</evidence>
<keyword evidence="3" id="KW-1185">Reference proteome</keyword>